<organism evidence="3 4">
    <name type="scientific">Eleusine coracana subsp. coracana</name>
    <dbReference type="NCBI Taxonomy" id="191504"/>
    <lineage>
        <taxon>Eukaryota</taxon>
        <taxon>Viridiplantae</taxon>
        <taxon>Streptophyta</taxon>
        <taxon>Embryophyta</taxon>
        <taxon>Tracheophyta</taxon>
        <taxon>Spermatophyta</taxon>
        <taxon>Magnoliopsida</taxon>
        <taxon>Liliopsida</taxon>
        <taxon>Poales</taxon>
        <taxon>Poaceae</taxon>
        <taxon>PACMAD clade</taxon>
        <taxon>Chloridoideae</taxon>
        <taxon>Cynodonteae</taxon>
        <taxon>Eleusininae</taxon>
        <taxon>Eleusine</taxon>
    </lineage>
</organism>
<evidence type="ECO:0000313" key="2">
    <source>
        <dbReference type="EMBL" id="GJN00278.1"/>
    </source>
</evidence>
<reference evidence="3" key="2">
    <citation type="submission" date="2021-12" db="EMBL/GenBank/DDBJ databases">
        <title>Resequencing data analysis of finger millet.</title>
        <authorList>
            <person name="Hatakeyama M."/>
            <person name="Aluri S."/>
            <person name="Balachadran M.T."/>
            <person name="Sivarajan S.R."/>
            <person name="Poveda L."/>
            <person name="Shimizu-Inatsugi R."/>
            <person name="Schlapbach R."/>
            <person name="Sreeman S.M."/>
            <person name="Shimizu K.K."/>
        </authorList>
    </citation>
    <scope>NUCLEOTIDE SEQUENCE</scope>
</reference>
<proteinExistence type="predicted"/>
<dbReference type="AlphaFoldDB" id="A0AAV5CR73"/>
<sequence>MAMGAENARRPFSAAGVDDVSARAVAPAFLAAEKERRPVDPMIWGDEKRMKRSSWHGPRPWRPWRSARTPPCHRRLVAVHETQPRRRG</sequence>
<dbReference type="EMBL" id="BQKI01000008">
    <property type="protein sequence ID" value="GJN00278.1"/>
    <property type="molecule type" value="Genomic_DNA"/>
</dbReference>
<feature type="region of interest" description="Disordered" evidence="1">
    <location>
        <begin position="42"/>
        <end position="68"/>
    </location>
</feature>
<accession>A0AAV5CR73</accession>
<comment type="caution">
    <text evidence="3">The sequence shown here is derived from an EMBL/GenBank/DDBJ whole genome shotgun (WGS) entry which is preliminary data.</text>
</comment>
<name>A0AAV5CR73_ELECO</name>
<reference evidence="3" key="1">
    <citation type="journal article" date="2018" name="DNA Res.">
        <title>Multiple hybrid de novo genome assembly of finger millet, an orphan allotetraploid crop.</title>
        <authorList>
            <person name="Hatakeyama M."/>
            <person name="Aluri S."/>
            <person name="Balachadran M.T."/>
            <person name="Sivarajan S.R."/>
            <person name="Patrignani A."/>
            <person name="Gruter S."/>
            <person name="Poveda L."/>
            <person name="Shimizu-Inatsugi R."/>
            <person name="Baeten J."/>
            <person name="Francoijs K.J."/>
            <person name="Nataraja K.N."/>
            <person name="Reddy Y.A.N."/>
            <person name="Phadnis S."/>
            <person name="Ravikumar R.L."/>
            <person name="Schlapbach R."/>
            <person name="Sreeman S.M."/>
            <person name="Shimizu K.K."/>
        </authorList>
    </citation>
    <scope>NUCLEOTIDE SEQUENCE</scope>
</reference>
<evidence type="ECO:0000256" key="1">
    <source>
        <dbReference type="SAM" id="MobiDB-lite"/>
    </source>
</evidence>
<dbReference type="Proteomes" id="UP001054889">
    <property type="component" value="Unassembled WGS sequence"/>
</dbReference>
<keyword evidence="4" id="KW-1185">Reference proteome</keyword>
<gene>
    <name evidence="3" type="primary">ga17699</name>
    <name evidence="2" type="synonym">ga17452</name>
    <name evidence="2" type="ORF">PR202_ga17452</name>
    <name evidence="3" type="ORF">PR202_ga17699</name>
</gene>
<protein>
    <submittedName>
        <fullName evidence="3">Uncharacterized protein</fullName>
    </submittedName>
</protein>
<evidence type="ECO:0000313" key="4">
    <source>
        <dbReference type="Proteomes" id="UP001054889"/>
    </source>
</evidence>
<evidence type="ECO:0000313" key="3">
    <source>
        <dbReference type="EMBL" id="GJN00510.1"/>
    </source>
</evidence>
<dbReference type="EMBL" id="BQKI01000008">
    <property type="protein sequence ID" value="GJN00510.1"/>
    <property type="molecule type" value="Genomic_DNA"/>
</dbReference>